<sequence>MVAVAVLLVLGVVAAWSVLIPGVSAWENLIVALIGSLRITGPVAAAFAAWVAVRRRRATGGRALTTWQAVRAPLAILVVVMGSYTATVLVLAVKTMLSEQAGRLLPSGLIMGVSGLALYVTIGWVTGWLLPWTITPALAGLGCYALFSWLADGSTWADRLAPATREPYDLFQGLSAAAFTDQTLWLLGVSAALLLGWAAIVTRQALVLAAALLAVLAAGTGVARLLSEPKPIAIQRVVYSCQEWPIMVCVHPGMRTGLDELGSAFVKIASRLAGTPGEFSRVEQRPRRDDAVLPPGVVPVHVDDLSAGFADRAADEFVEGLAEECEGTVADGYRDIVTAWLRGEPLPGGPLPEHQYAAAWFSGLTEAQRRGWLRLYYSDFTGCRLQSTHFGAQTAQSEQTRRSQQETSEPRETGSRQSSGTRRTGEPKGRGGSARERAGDGTAGLGRTGLAEGAPRAGQLYQAPEDVLFARPAVSPAPEAPAPPHGRRGPAPEDGPSGDRPRHEGPGNGEPRGRGDGGPRDHHGGRSRQPAGGGTGDRHGGEPHRADGSPLGSVRDVLRWRLRDAASGHLPRR</sequence>
<gene>
    <name evidence="3" type="ORF">GCM10010126_37060</name>
</gene>
<feature type="region of interest" description="Disordered" evidence="1">
    <location>
        <begin position="391"/>
        <end position="451"/>
    </location>
</feature>
<feature type="transmembrane region" description="Helical" evidence="2">
    <location>
        <begin position="30"/>
        <end position="53"/>
    </location>
</feature>
<dbReference type="EMBL" id="BMQD01000011">
    <property type="protein sequence ID" value="GGK74169.1"/>
    <property type="molecule type" value="Genomic_DNA"/>
</dbReference>
<evidence type="ECO:0000313" key="4">
    <source>
        <dbReference type="Proteomes" id="UP000627984"/>
    </source>
</evidence>
<reference evidence="3" key="1">
    <citation type="journal article" date="2014" name="Int. J. Syst. Evol. Microbiol.">
        <title>Complete genome sequence of Corynebacterium casei LMG S-19264T (=DSM 44701T), isolated from a smear-ripened cheese.</title>
        <authorList>
            <consortium name="US DOE Joint Genome Institute (JGI-PGF)"/>
            <person name="Walter F."/>
            <person name="Albersmeier A."/>
            <person name="Kalinowski J."/>
            <person name="Ruckert C."/>
        </authorList>
    </citation>
    <scope>NUCLEOTIDE SEQUENCE</scope>
    <source>
        <strain evidence="3">JCM 3093</strain>
    </source>
</reference>
<feature type="transmembrane region" description="Helical" evidence="2">
    <location>
        <begin position="170"/>
        <end position="198"/>
    </location>
</feature>
<feature type="transmembrane region" description="Helical" evidence="2">
    <location>
        <begin position="104"/>
        <end position="122"/>
    </location>
</feature>
<keyword evidence="2" id="KW-1133">Transmembrane helix</keyword>
<dbReference type="AlphaFoldDB" id="A0AA37BI73"/>
<feature type="transmembrane region" description="Helical" evidence="2">
    <location>
        <begin position="74"/>
        <end position="92"/>
    </location>
</feature>
<feature type="compositionally biased region" description="Basic and acidic residues" evidence="1">
    <location>
        <begin position="399"/>
        <end position="414"/>
    </location>
</feature>
<proteinExistence type="predicted"/>
<reference evidence="3" key="2">
    <citation type="submission" date="2022-09" db="EMBL/GenBank/DDBJ databases">
        <authorList>
            <person name="Sun Q."/>
            <person name="Ohkuma M."/>
        </authorList>
    </citation>
    <scope>NUCLEOTIDE SEQUENCE</scope>
    <source>
        <strain evidence="3">JCM 3093</strain>
    </source>
</reference>
<feature type="transmembrane region" description="Helical" evidence="2">
    <location>
        <begin position="205"/>
        <end position="226"/>
    </location>
</feature>
<evidence type="ECO:0000313" key="3">
    <source>
        <dbReference type="EMBL" id="GGK74169.1"/>
    </source>
</evidence>
<feature type="compositionally biased region" description="Basic and acidic residues" evidence="1">
    <location>
        <begin position="423"/>
        <end position="439"/>
    </location>
</feature>
<name>A0AA37BI73_9ACTN</name>
<feature type="region of interest" description="Disordered" evidence="1">
    <location>
        <begin position="474"/>
        <end position="557"/>
    </location>
</feature>
<evidence type="ECO:0000256" key="1">
    <source>
        <dbReference type="SAM" id="MobiDB-lite"/>
    </source>
</evidence>
<organism evidence="3 4">
    <name type="scientific">Planomonospora parontospora</name>
    <dbReference type="NCBI Taxonomy" id="58119"/>
    <lineage>
        <taxon>Bacteria</taxon>
        <taxon>Bacillati</taxon>
        <taxon>Actinomycetota</taxon>
        <taxon>Actinomycetes</taxon>
        <taxon>Streptosporangiales</taxon>
        <taxon>Streptosporangiaceae</taxon>
        <taxon>Planomonospora</taxon>
    </lineage>
</organism>
<protein>
    <submittedName>
        <fullName evidence="3">Uncharacterized protein</fullName>
    </submittedName>
</protein>
<feature type="transmembrane region" description="Helical" evidence="2">
    <location>
        <begin position="129"/>
        <end position="150"/>
    </location>
</feature>
<feature type="compositionally biased region" description="Basic and acidic residues" evidence="1">
    <location>
        <begin position="497"/>
        <end position="524"/>
    </location>
</feature>
<keyword evidence="2" id="KW-0472">Membrane</keyword>
<keyword evidence="2" id="KW-0812">Transmembrane</keyword>
<comment type="caution">
    <text evidence="3">The sequence shown here is derived from an EMBL/GenBank/DDBJ whole genome shotgun (WGS) entry which is preliminary data.</text>
</comment>
<evidence type="ECO:0000256" key="2">
    <source>
        <dbReference type="SAM" id="Phobius"/>
    </source>
</evidence>
<dbReference type="Proteomes" id="UP000627984">
    <property type="component" value="Unassembled WGS sequence"/>
</dbReference>
<feature type="compositionally biased region" description="Basic and acidic residues" evidence="1">
    <location>
        <begin position="536"/>
        <end position="547"/>
    </location>
</feature>
<accession>A0AA37BI73</accession>